<reference evidence="2" key="1">
    <citation type="submission" date="2023-06" db="EMBL/GenBank/DDBJ databases">
        <title>Two novel species of Acinetobacter isolated from motorbike repairing workshop in Vietnam.</title>
        <authorList>
            <person name="Le N.T.T."/>
        </authorList>
    </citation>
    <scope>NUCLEOTIDE SEQUENCE</scope>
    <source>
        <strain evidence="2">VNH17</strain>
    </source>
</reference>
<protein>
    <submittedName>
        <fullName evidence="2">DUF3325 domain-containing protein</fullName>
    </submittedName>
</protein>
<keyword evidence="1" id="KW-0472">Membrane</keyword>
<dbReference type="Pfam" id="PF11804">
    <property type="entry name" value="DUF3325"/>
    <property type="match status" value="1"/>
</dbReference>
<evidence type="ECO:0000256" key="1">
    <source>
        <dbReference type="SAM" id="Phobius"/>
    </source>
</evidence>
<organism evidence="2 3">
    <name type="scientific">Acinetobacter thutiue</name>
    <dbReference type="NCBI Taxonomy" id="2998078"/>
    <lineage>
        <taxon>Bacteria</taxon>
        <taxon>Pseudomonadati</taxon>
        <taxon>Pseudomonadota</taxon>
        <taxon>Gammaproteobacteria</taxon>
        <taxon>Moraxellales</taxon>
        <taxon>Moraxellaceae</taxon>
        <taxon>Acinetobacter</taxon>
    </lineage>
</organism>
<proteinExistence type="predicted"/>
<sequence length="111" mass="12334">MSAWILWCISVFAFSSLACGMNKHQRDIFTAKVTEQKTLLFQIVGWVVLAVLALLVLFWKGASIGMAEWLGCLTFAALAVGLTLTYYPKKLFQLNGVVAGLFIIFLIVFLI</sequence>
<keyword evidence="1" id="KW-1133">Transmembrane helix</keyword>
<dbReference type="InterPro" id="IPR021762">
    <property type="entry name" value="DUF3325"/>
</dbReference>
<feature type="transmembrane region" description="Helical" evidence="1">
    <location>
        <begin position="92"/>
        <end position="110"/>
    </location>
</feature>
<name>A0ABT7WJP6_9GAMM</name>
<gene>
    <name evidence="2" type="ORF">QTA56_01465</name>
</gene>
<accession>A0ABT7WJP6</accession>
<feature type="transmembrane region" description="Helical" evidence="1">
    <location>
        <begin position="39"/>
        <end position="59"/>
    </location>
</feature>
<dbReference type="EMBL" id="JAUDZE010000001">
    <property type="protein sequence ID" value="MDN0012902.1"/>
    <property type="molecule type" value="Genomic_DNA"/>
</dbReference>
<dbReference type="RefSeq" id="WP_267979178.1">
    <property type="nucleotide sequence ID" value="NZ_JAPQKF010000001.1"/>
</dbReference>
<keyword evidence="1" id="KW-0812">Transmembrane</keyword>
<evidence type="ECO:0000313" key="3">
    <source>
        <dbReference type="Proteomes" id="UP001168524"/>
    </source>
</evidence>
<evidence type="ECO:0000313" key="2">
    <source>
        <dbReference type="EMBL" id="MDN0012902.1"/>
    </source>
</evidence>
<feature type="transmembrane region" description="Helical" evidence="1">
    <location>
        <begin position="66"/>
        <end position="86"/>
    </location>
</feature>
<comment type="caution">
    <text evidence="2">The sequence shown here is derived from an EMBL/GenBank/DDBJ whole genome shotgun (WGS) entry which is preliminary data.</text>
</comment>
<keyword evidence="3" id="KW-1185">Reference proteome</keyword>
<dbReference type="Proteomes" id="UP001168524">
    <property type="component" value="Unassembled WGS sequence"/>
</dbReference>